<dbReference type="PROSITE" id="PS50110">
    <property type="entry name" value="RESPONSE_REGULATORY"/>
    <property type="match status" value="1"/>
</dbReference>
<accession>A0A552V4Z5</accession>
<evidence type="ECO:0000256" key="2">
    <source>
        <dbReference type="ARBA" id="ARBA00024867"/>
    </source>
</evidence>
<dbReference type="SMART" id="SM00260">
    <property type="entry name" value="CheW"/>
    <property type="match status" value="1"/>
</dbReference>
<evidence type="ECO:0000259" key="5">
    <source>
        <dbReference type="PROSITE" id="PS50851"/>
    </source>
</evidence>
<dbReference type="AlphaFoldDB" id="A0A552V4Z5"/>
<dbReference type="OrthoDB" id="9806105at2"/>
<dbReference type="Gene3D" id="2.40.50.180">
    <property type="entry name" value="CheA-289, Domain 4"/>
    <property type="match status" value="1"/>
</dbReference>
<dbReference type="InterPro" id="IPR011006">
    <property type="entry name" value="CheY-like_superfamily"/>
</dbReference>
<dbReference type="Gene3D" id="3.40.50.2300">
    <property type="match status" value="1"/>
</dbReference>
<dbReference type="Gene3D" id="2.30.30.40">
    <property type="entry name" value="SH3 Domains"/>
    <property type="match status" value="1"/>
</dbReference>
<feature type="domain" description="CheW-like" evidence="5">
    <location>
        <begin position="14"/>
        <end position="152"/>
    </location>
</feature>
<evidence type="ECO:0000256" key="3">
    <source>
        <dbReference type="PROSITE-ProRule" id="PRU00169"/>
    </source>
</evidence>
<comment type="function">
    <text evidence="2">May play the central regulatory role in sporulation. It may be an element of the effector pathway responsible for the activation of sporulation genes in response to nutritional stress. Spo0A may act in concert with spo0H (a sigma factor) to control the expression of some genes that are critical to the sporulation process.</text>
</comment>
<dbReference type="PANTHER" id="PTHR47233">
    <property type="entry name" value="CHEMOTAXIS PROTEIN CHEV"/>
    <property type="match status" value="1"/>
</dbReference>
<dbReference type="InterPro" id="IPR024181">
    <property type="entry name" value="Chemotax_regulator_CheV"/>
</dbReference>
<dbReference type="GO" id="GO:0006935">
    <property type="term" value="P:chemotaxis"/>
    <property type="evidence" value="ECO:0007669"/>
    <property type="project" value="InterPro"/>
</dbReference>
<dbReference type="InterPro" id="IPR036061">
    <property type="entry name" value="CheW-like_dom_sf"/>
</dbReference>
<organism evidence="6 7">
    <name type="scientific">Criibacterium bergeronii</name>
    <dbReference type="NCBI Taxonomy" id="1871336"/>
    <lineage>
        <taxon>Bacteria</taxon>
        <taxon>Bacillati</taxon>
        <taxon>Bacillota</taxon>
        <taxon>Clostridia</taxon>
        <taxon>Peptostreptococcales</taxon>
        <taxon>Filifactoraceae</taxon>
        <taxon>Criibacterium</taxon>
    </lineage>
</organism>
<dbReference type="GO" id="GO:0000160">
    <property type="term" value="P:phosphorelay signal transduction system"/>
    <property type="evidence" value="ECO:0007669"/>
    <property type="project" value="InterPro"/>
</dbReference>
<reference evidence="6 7" key="1">
    <citation type="submission" date="2019-07" db="EMBL/GenBank/DDBJ databases">
        <title>Criibacterium bergeronii gen. nov., sp. nov. isolated from human clinical samples.</title>
        <authorList>
            <person name="Maheux A.F."/>
            <person name="Boudreau D.K."/>
            <person name="Berube E."/>
            <person name="Brodeur S."/>
            <person name="Bernard K.A."/>
            <person name="Abed J.Y."/>
            <person name="Ducrey E."/>
            <person name="Guay E.F."/>
            <person name="Raymond F."/>
            <person name="Corbeil J."/>
            <person name="Domingo M.-C."/>
            <person name="Roy P.H."/>
            <person name="Boissinot M."/>
            <person name="Tocheva E.I."/>
            <person name="Omar R.F."/>
        </authorList>
    </citation>
    <scope>NUCLEOTIDE SEQUENCE [LARGE SCALE GENOMIC DNA]</scope>
    <source>
        <strain evidence="6 7">CCRI-24246</strain>
    </source>
</reference>
<dbReference type="SMART" id="SM00448">
    <property type="entry name" value="REC"/>
    <property type="match status" value="1"/>
</dbReference>
<dbReference type="SUPFAM" id="SSF52172">
    <property type="entry name" value="CheY-like"/>
    <property type="match status" value="1"/>
</dbReference>
<dbReference type="InterPro" id="IPR002545">
    <property type="entry name" value="CheW-lke_dom"/>
</dbReference>
<dbReference type="Pfam" id="PF00072">
    <property type="entry name" value="Response_reg"/>
    <property type="match status" value="1"/>
</dbReference>
<gene>
    <name evidence="6" type="ORF">FL857_07050</name>
</gene>
<evidence type="ECO:0000313" key="6">
    <source>
        <dbReference type="EMBL" id="TRW25556.1"/>
    </source>
</evidence>
<keyword evidence="3" id="KW-0597">Phosphoprotein</keyword>
<dbReference type="InterPro" id="IPR001789">
    <property type="entry name" value="Sig_transdc_resp-reg_receiver"/>
</dbReference>
<comment type="caution">
    <text evidence="6">The sequence shown here is derived from an EMBL/GenBank/DDBJ whole genome shotgun (WGS) entry which is preliminary data.</text>
</comment>
<dbReference type="EMBL" id="VJXW01000009">
    <property type="protein sequence ID" value="TRW25556.1"/>
    <property type="molecule type" value="Genomic_DNA"/>
</dbReference>
<proteinExistence type="predicted"/>
<dbReference type="Pfam" id="PF01584">
    <property type="entry name" value="CheW"/>
    <property type="match status" value="1"/>
</dbReference>
<sequence length="308" mass="34521">MANNDILLETGTGELEVLRFSVGKGEYAINVIKIREILDVDKFSIIPKSNPAIIGMTLVRGEVIPLIDMKFVLEGIHSDTTNIKTLLCEFNSIKVAFVVDQVKSINRIPWKDIKKPEGVVENMDTLVIGNITFGNEIVMLLDFEKVVTDIEPSTGITKESVQSVEKKDRSNIKVVLSDDSALIRKLLKDSLINAGFDKLTFFNDGQEAWNYLQDIAKKDGEDFTQDVDILITDVEMPQMDGHTLTRLIKQDNILKNLPVIIFSSLITDTLRHKGESVHADAQMSKPEIVNLINVVDELIAKRDKSLEK</sequence>
<dbReference type="SUPFAM" id="SSF50341">
    <property type="entry name" value="CheW-like"/>
    <property type="match status" value="1"/>
</dbReference>
<evidence type="ECO:0000313" key="7">
    <source>
        <dbReference type="Proteomes" id="UP000319424"/>
    </source>
</evidence>
<evidence type="ECO:0000256" key="1">
    <source>
        <dbReference type="ARBA" id="ARBA00018672"/>
    </source>
</evidence>
<dbReference type="PIRSF" id="PIRSF002867">
    <property type="entry name" value="CheV"/>
    <property type="match status" value="1"/>
</dbReference>
<evidence type="ECO:0000259" key="4">
    <source>
        <dbReference type="PROSITE" id="PS50110"/>
    </source>
</evidence>
<protein>
    <recommendedName>
        <fullName evidence="1">Stage 0 sporulation protein A homolog</fullName>
    </recommendedName>
</protein>
<name>A0A552V4Z5_9FIRM</name>
<dbReference type="Proteomes" id="UP000319424">
    <property type="component" value="Unassembled WGS sequence"/>
</dbReference>
<dbReference type="PANTHER" id="PTHR47233:SF3">
    <property type="entry name" value="CHEMOTAXIS PROTEIN CHEV"/>
    <property type="match status" value="1"/>
</dbReference>
<dbReference type="PROSITE" id="PS50851">
    <property type="entry name" value="CHEW"/>
    <property type="match status" value="1"/>
</dbReference>
<feature type="domain" description="Response regulatory" evidence="4">
    <location>
        <begin position="173"/>
        <end position="300"/>
    </location>
</feature>
<feature type="modified residue" description="4-aspartylphosphate" evidence="3">
    <location>
        <position position="233"/>
    </location>
</feature>
<dbReference type="RefSeq" id="WP_144398289.1">
    <property type="nucleotide sequence ID" value="NZ_VJXW01000009.1"/>
</dbReference>